<sequence>MSYLAESFMKSIKSMRLGSENESRTVFKNKLPPSSEKFNKKQQMDSQTVSSPASTPASIKDRDILTPDEQQIPMSESFAPEDMLEQEFKVENNIKSEPIFIPEEHENQQDSRVDENESVFLPEEPDESCEKEDGAEVVEVECGEDYQDEDSVDLVQMLVEKAILEVTAEEYGDSDEVADTEQVANEPEEVSKENEDRSVEDRKAEVSKRAEAYVSRLQKLKELNEKNAKKIRSPSISVTVHRSEENDSEMSDLEILKQIKEDKSGVDAAFEVISKAALLIGTGIACFMAFQMKNSSHKQNEK</sequence>
<dbReference type="AlphaFoldDB" id="A0A7S1EPM3"/>
<organism evidence="2">
    <name type="scientific">Timspurckia oligopyrenoides</name>
    <dbReference type="NCBI Taxonomy" id="708627"/>
    <lineage>
        <taxon>Eukaryota</taxon>
        <taxon>Rhodophyta</taxon>
        <taxon>Bangiophyceae</taxon>
        <taxon>Porphyridiales</taxon>
        <taxon>Porphyridiaceae</taxon>
        <taxon>Timspurckia</taxon>
    </lineage>
</organism>
<evidence type="ECO:0000256" key="1">
    <source>
        <dbReference type="SAM" id="MobiDB-lite"/>
    </source>
</evidence>
<evidence type="ECO:0000313" key="2">
    <source>
        <dbReference type="EMBL" id="CAD8816372.1"/>
    </source>
</evidence>
<feature type="region of interest" description="Disordered" evidence="1">
    <location>
        <begin position="14"/>
        <end position="67"/>
    </location>
</feature>
<proteinExistence type="predicted"/>
<feature type="region of interest" description="Disordered" evidence="1">
    <location>
        <begin position="170"/>
        <end position="205"/>
    </location>
</feature>
<feature type="compositionally biased region" description="Polar residues" evidence="1">
    <location>
        <begin position="44"/>
        <end position="57"/>
    </location>
</feature>
<feature type="compositionally biased region" description="Basic and acidic residues" evidence="1">
    <location>
        <begin position="189"/>
        <end position="205"/>
    </location>
</feature>
<name>A0A7S1EPM3_9RHOD</name>
<gene>
    <name evidence="2" type="ORF">TOLI1172_LOCUS760</name>
</gene>
<accession>A0A7S1EPM3</accession>
<dbReference type="EMBL" id="HBFP01001053">
    <property type="protein sequence ID" value="CAD8816372.1"/>
    <property type="molecule type" value="Transcribed_RNA"/>
</dbReference>
<protein>
    <submittedName>
        <fullName evidence="2">Uncharacterized protein</fullName>
    </submittedName>
</protein>
<feature type="compositionally biased region" description="Acidic residues" evidence="1">
    <location>
        <begin position="170"/>
        <end position="179"/>
    </location>
</feature>
<reference evidence="2" key="1">
    <citation type="submission" date="2021-01" db="EMBL/GenBank/DDBJ databases">
        <authorList>
            <person name="Corre E."/>
            <person name="Pelletier E."/>
            <person name="Niang G."/>
            <person name="Scheremetjew M."/>
            <person name="Finn R."/>
            <person name="Kale V."/>
            <person name="Holt S."/>
            <person name="Cochrane G."/>
            <person name="Meng A."/>
            <person name="Brown T."/>
            <person name="Cohen L."/>
        </authorList>
    </citation>
    <scope>NUCLEOTIDE SEQUENCE</scope>
    <source>
        <strain evidence="2">CCMP3278</strain>
    </source>
</reference>